<dbReference type="PROSITE" id="PS51648">
    <property type="entry name" value="YCGL"/>
    <property type="match status" value="1"/>
</dbReference>
<accession>A0A4R1KY81</accession>
<dbReference type="InterPro" id="IPR027354">
    <property type="entry name" value="YcgL_dom"/>
</dbReference>
<feature type="domain" description="YcgL" evidence="2">
    <location>
        <begin position="1"/>
        <end position="85"/>
    </location>
</feature>
<dbReference type="PANTHER" id="PTHR38109:SF1">
    <property type="entry name" value="PROTEIN YCGL"/>
    <property type="match status" value="1"/>
</dbReference>
<dbReference type="SUPFAM" id="SSF160191">
    <property type="entry name" value="YcgL-like"/>
    <property type="match status" value="1"/>
</dbReference>
<dbReference type="RefSeq" id="WP_132300624.1">
    <property type="nucleotide sequence ID" value="NZ_CP170642.1"/>
</dbReference>
<dbReference type="InterPro" id="IPR038068">
    <property type="entry name" value="YcgL-like_sf"/>
</dbReference>
<evidence type="ECO:0000313" key="3">
    <source>
        <dbReference type="EMBL" id="TCK70445.1"/>
    </source>
</evidence>
<dbReference type="Gene3D" id="3.10.510.20">
    <property type="entry name" value="YcgL domain"/>
    <property type="match status" value="1"/>
</dbReference>
<dbReference type="HAMAP" id="MF_01866">
    <property type="entry name" value="UPF0745"/>
    <property type="match status" value="1"/>
</dbReference>
<keyword evidence="4" id="KW-1185">Reference proteome</keyword>
<sequence>MLCAIYKSKKKDGMYLYVEKRDQFNAVPDSLRQIFGTPIFVMLFNLKGNKPLAHANNQKVMQYIQQQGFYLQMPPLQENLLEQYKNYHL</sequence>
<dbReference type="OrthoDB" id="7062382at2"/>
<dbReference type="PANTHER" id="PTHR38109">
    <property type="entry name" value="PROTEIN YCGL"/>
    <property type="match status" value="1"/>
</dbReference>
<dbReference type="AlphaFoldDB" id="A0A4R1KY81"/>
<comment type="caution">
    <text evidence="3">The sequence shown here is derived from an EMBL/GenBank/DDBJ whole genome shotgun (WGS) entry which is preliminary data.</text>
</comment>
<evidence type="ECO:0000259" key="2">
    <source>
        <dbReference type="PROSITE" id="PS51648"/>
    </source>
</evidence>
<proteinExistence type="inferred from homology"/>
<evidence type="ECO:0000313" key="4">
    <source>
        <dbReference type="Proteomes" id="UP000295496"/>
    </source>
</evidence>
<dbReference type="Proteomes" id="UP000295496">
    <property type="component" value="Unassembled WGS sequence"/>
</dbReference>
<reference evidence="3 4" key="1">
    <citation type="submission" date="2019-03" db="EMBL/GenBank/DDBJ databases">
        <title>Genomic Encyclopedia of Type Strains, Phase IV (KMG-IV): sequencing the most valuable type-strain genomes for metagenomic binning, comparative biology and taxonomic classification.</title>
        <authorList>
            <person name="Goeker M."/>
        </authorList>
    </citation>
    <scope>NUCLEOTIDE SEQUENCE [LARGE SCALE GENOMIC DNA]</scope>
    <source>
        <strain evidence="3 4">DSM 10053</strain>
    </source>
</reference>
<name>A0A4R1KY81_9PAST</name>
<organism evidence="3 4">
    <name type="scientific">Lonepinella koalarum</name>
    <dbReference type="NCBI Taxonomy" id="53417"/>
    <lineage>
        <taxon>Bacteria</taxon>
        <taxon>Pseudomonadati</taxon>
        <taxon>Pseudomonadota</taxon>
        <taxon>Gammaproteobacteria</taxon>
        <taxon>Pasteurellales</taxon>
        <taxon>Pasteurellaceae</taxon>
        <taxon>Lonepinella</taxon>
    </lineage>
</organism>
<dbReference type="EMBL" id="SMGJ01000002">
    <property type="protein sequence ID" value="TCK70445.1"/>
    <property type="molecule type" value="Genomic_DNA"/>
</dbReference>
<dbReference type="Pfam" id="PF05166">
    <property type="entry name" value="YcgL"/>
    <property type="match status" value="1"/>
</dbReference>
<evidence type="ECO:0000256" key="1">
    <source>
        <dbReference type="HAMAP-Rule" id="MF_01866"/>
    </source>
</evidence>
<protein>
    <recommendedName>
        <fullName evidence="1">YcgL domain-containing protein EV692_0718</fullName>
    </recommendedName>
</protein>
<gene>
    <name evidence="3" type="ORF">EV692_0718</name>
</gene>